<feature type="region of interest" description="Disordered" evidence="1">
    <location>
        <begin position="108"/>
        <end position="132"/>
    </location>
</feature>
<feature type="compositionally biased region" description="Low complexity" evidence="1">
    <location>
        <begin position="201"/>
        <end position="214"/>
    </location>
</feature>
<evidence type="ECO:0000256" key="1">
    <source>
        <dbReference type="SAM" id="MobiDB-lite"/>
    </source>
</evidence>
<comment type="caution">
    <text evidence="2">The sequence shown here is derived from an EMBL/GenBank/DDBJ whole genome shotgun (WGS) entry which is preliminary data.</text>
</comment>
<keyword evidence="3" id="KW-1185">Reference proteome</keyword>
<evidence type="ECO:0000313" key="3">
    <source>
        <dbReference type="Proteomes" id="UP000828390"/>
    </source>
</evidence>
<name>A0A9D4S986_DREPO</name>
<organism evidence="2 3">
    <name type="scientific">Dreissena polymorpha</name>
    <name type="common">Zebra mussel</name>
    <name type="synonym">Mytilus polymorpha</name>
    <dbReference type="NCBI Taxonomy" id="45954"/>
    <lineage>
        <taxon>Eukaryota</taxon>
        <taxon>Metazoa</taxon>
        <taxon>Spiralia</taxon>
        <taxon>Lophotrochozoa</taxon>
        <taxon>Mollusca</taxon>
        <taxon>Bivalvia</taxon>
        <taxon>Autobranchia</taxon>
        <taxon>Heteroconchia</taxon>
        <taxon>Euheterodonta</taxon>
        <taxon>Imparidentia</taxon>
        <taxon>Neoheterodontei</taxon>
        <taxon>Myida</taxon>
        <taxon>Dreissenoidea</taxon>
        <taxon>Dreissenidae</taxon>
        <taxon>Dreissena</taxon>
    </lineage>
</organism>
<evidence type="ECO:0000313" key="2">
    <source>
        <dbReference type="EMBL" id="KAH3896476.1"/>
    </source>
</evidence>
<gene>
    <name evidence="2" type="ORF">DPMN_020653</name>
</gene>
<feature type="compositionally biased region" description="Basic and acidic residues" evidence="1">
    <location>
        <begin position="108"/>
        <end position="117"/>
    </location>
</feature>
<dbReference type="Proteomes" id="UP000828390">
    <property type="component" value="Unassembled WGS sequence"/>
</dbReference>
<reference evidence="2" key="1">
    <citation type="journal article" date="2019" name="bioRxiv">
        <title>The Genome of the Zebra Mussel, Dreissena polymorpha: A Resource for Invasive Species Research.</title>
        <authorList>
            <person name="McCartney M.A."/>
            <person name="Auch B."/>
            <person name="Kono T."/>
            <person name="Mallez S."/>
            <person name="Zhang Y."/>
            <person name="Obille A."/>
            <person name="Becker A."/>
            <person name="Abrahante J.E."/>
            <person name="Garbe J."/>
            <person name="Badalamenti J.P."/>
            <person name="Herman A."/>
            <person name="Mangelson H."/>
            <person name="Liachko I."/>
            <person name="Sullivan S."/>
            <person name="Sone E.D."/>
            <person name="Koren S."/>
            <person name="Silverstein K.A.T."/>
            <person name="Beckman K.B."/>
            <person name="Gohl D.M."/>
        </authorList>
    </citation>
    <scope>NUCLEOTIDE SEQUENCE</scope>
    <source>
        <strain evidence="2">Duluth1</strain>
        <tissue evidence="2">Whole animal</tissue>
    </source>
</reference>
<accession>A0A9D4S986</accession>
<reference evidence="2" key="2">
    <citation type="submission" date="2020-11" db="EMBL/GenBank/DDBJ databases">
        <authorList>
            <person name="McCartney M.A."/>
            <person name="Auch B."/>
            <person name="Kono T."/>
            <person name="Mallez S."/>
            <person name="Becker A."/>
            <person name="Gohl D.M."/>
            <person name="Silverstein K.A.T."/>
            <person name="Koren S."/>
            <person name="Bechman K.B."/>
            <person name="Herman A."/>
            <person name="Abrahante J.E."/>
            <person name="Garbe J."/>
        </authorList>
    </citation>
    <scope>NUCLEOTIDE SEQUENCE</scope>
    <source>
        <strain evidence="2">Duluth1</strain>
        <tissue evidence="2">Whole animal</tissue>
    </source>
</reference>
<feature type="region of interest" description="Disordered" evidence="1">
    <location>
        <begin position="195"/>
        <end position="218"/>
    </location>
</feature>
<dbReference type="AlphaFoldDB" id="A0A9D4S986"/>
<protein>
    <submittedName>
        <fullName evidence="2">Uncharacterized protein</fullName>
    </submittedName>
</protein>
<proteinExistence type="predicted"/>
<dbReference type="EMBL" id="JAIWYP010000001">
    <property type="protein sequence ID" value="KAH3896476.1"/>
    <property type="molecule type" value="Genomic_DNA"/>
</dbReference>
<sequence>MADSHVTDNMAARGANGARVLNWYRRQFTEAKHERYCVNDAQSKSLQGNLVDFFAGTWDNDNFTANKAAFPGEPLIKCILEAYLLSRKELQTDPVQFVPQLLGRLEDNESGSKKTGLDSDASPGSSRFANAGRPARTGMILTLFPDAAPVEAGQKPGRVPVNPDWLRFITVKPRRAPVYRHTAGTHRVYTGIRPRQSYGNVPVSPRSSPVMPRRSPGECRWHSGRAPRGYNTIFQK</sequence>